<gene>
    <name evidence="2" type="ORF">FKG95_02420</name>
</gene>
<evidence type="ECO:0000256" key="1">
    <source>
        <dbReference type="SAM" id="Phobius"/>
    </source>
</evidence>
<feature type="transmembrane region" description="Helical" evidence="1">
    <location>
        <begin position="87"/>
        <end position="105"/>
    </location>
</feature>
<dbReference type="Pfam" id="PF06170">
    <property type="entry name" value="DUF983"/>
    <property type="match status" value="1"/>
</dbReference>
<keyword evidence="1" id="KW-0812">Transmembrane</keyword>
<keyword evidence="1" id="KW-1133">Transmembrane helix</keyword>
<dbReference type="RefSeq" id="WP_142894703.1">
    <property type="nucleotide sequence ID" value="NZ_ML660052.1"/>
</dbReference>
<name>A0A545U1Y8_9PROT</name>
<dbReference type="Proteomes" id="UP000315252">
    <property type="component" value="Unassembled WGS sequence"/>
</dbReference>
<feature type="transmembrane region" description="Helical" evidence="1">
    <location>
        <begin position="57"/>
        <end position="75"/>
    </location>
</feature>
<sequence length="127" mass="13448">MADHRDYGSPSPFATGLACRCPRCGKGKLFDGFLSVAKICSVCGTDLEKADSGDGPAVFIIFILGALVVPMALLLEARAEPPMWVHMAIWPAVILGGSVGLLRPLKGLMIALQFKHKASDSGSVDYD</sequence>
<reference evidence="2 3" key="1">
    <citation type="submission" date="2019-06" db="EMBL/GenBank/DDBJ databases">
        <title>Whole genome sequence for Rhodospirillaceae sp. R148.</title>
        <authorList>
            <person name="Wang G."/>
        </authorList>
    </citation>
    <scope>NUCLEOTIDE SEQUENCE [LARGE SCALE GENOMIC DNA]</scope>
    <source>
        <strain evidence="2 3">R148</strain>
    </source>
</reference>
<dbReference type="InterPro" id="IPR009325">
    <property type="entry name" value="DUF983"/>
</dbReference>
<dbReference type="EMBL" id="VHSH01000001">
    <property type="protein sequence ID" value="TQV83466.1"/>
    <property type="molecule type" value="Genomic_DNA"/>
</dbReference>
<evidence type="ECO:0000313" key="3">
    <source>
        <dbReference type="Proteomes" id="UP000315252"/>
    </source>
</evidence>
<dbReference type="OrthoDB" id="9799456at2"/>
<comment type="caution">
    <text evidence="2">The sequence shown here is derived from an EMBL/GenBank/DDBJ whole genome shotgun (WGS) entry which is preliminary data.</text>
</comment>
<keyword evidence="3" id="KW-1185">Reference proteome</keyword>
<dbReference type="AlphaFoldDB" id="A0A545U1Y8"/>
<accession>A0A545U1Y8</accession>
<evidence type="ECO:0000313" key="2">
    <source>
        <dbReference type="EMBL" id="TQV83466.1"/>
    </source>
</evidence>
<proteinExistence type="predicted"/>
<keyword evidence="1" id="KW-0472">Membrane</keyword>
<dbReference type="PROSITE" id="PS51257">
    <property type="entry name" value="PROKAR_LIPOPROTEIN"/>
    <property type="match status" value="1"/>
</dbReference>
<protein>
    <submittedName>
        <fullName evidence="2">DUF983 domain-containing protein</fullName>
    </submittedName>
</protein>
<organism evidence="2 3">
    <name type="scientific">Denitrobaculum tricleocarpae</name>
    <dbReference type="NCBI Taxonomy" id="2591009"/>
    <lineage>
        <taxon>Bacteria</taxon>
        <taxon>Pseudomonadati</taxon>
        <taxon>Pseudomonadota</taxon>
        <taxon>Alphaproteobacteria</taxon>
        <taxon>Rhodospirillales</taxon>
        <taxon>Rhodospirillaceae</taxon>
        <taxon>Denitrobaculum</taxon>
    </lineage>
</organism>